<dbReference type="Gene3D" id="3.30.1310.10">
    <property type="entry name" value="Nucleoid-associated protein YbaB-like domain"/>
    <property type="match status" value="1"/>
</dbReference>
<dbReference type="EMBL" id="CAEZUP010000010">
    <property type="protein sequence ID" value="CAB4601165.1"/>
    <property type="molecule type" value="Genomic_DNA"/>
</dbReference>
<evidence type="ECO:0000256" key="1">
    <source>
        <dbReference type="ARBA" id="ARBA00023125"/>
    </source>
</evidence>
<proteinExistence type="inferred from homology"/>
<dbReference type="PANTHER" id="PTHR33449:SF1">
    <property type="entry name" value="NUCLEOID-ASSOCIATED PROTEIN YBAB"/>
    <property type="match status" value="1"/>
</dbReference>
<accession>A0A6J6GQK7</accession>
<organism evidence="2">
    <name type="scientific">freshwater metagenome</name>
    <dbReference type="NCBI Taxonomy" id="449393"/>
    <lineage>
        <taxon>unclassified sequences</taxon>
        <taxon>metagenomes</taxon>
        <taxon>ecological metagenomes</taxon>
    </lineage>
</organism>
<dbReference type="GO" id="GO:0005829">
    <property type="term" value="C:cytosol"/>
    <property type="evidence" value="ECO:0007669"/>
    <property type="project" value="TreeGrafter"/>
</dbReference>
<gene>
    <name evidence="2" type="ORF">UFOPK1835_00413</name>
</gene>
<dbReference type="SUPFAM" id="SSF82607">
    <property type="entry name" value="YbaB-like"/>
    <property type="match status" value="1"/>
</dbReference>
<dbReference type="Pfam" id="PF02575">
    <property type="entry name" value="YbaB_DNA_bd"/>
    <property type="match status" value="1"/>
</dbReference>
<dbReference type="InterPro" id="IPR004401">
    <property type="entry name" value="YbaB/EbfC"/>
</dbReference>
<dbReference type="InterPro" id="IPR036894">
    <property type="entry name" value="YbaB-like_sf"/>
</dbReference>
<keyword evidence="1" id="KW-0238">DNA-binding</keyword>
<sequence>MSDQFDLSSILSQAMQMQEQFAEAQADAANAVVTGSAGGGVVQITITGSIQILDVTISPAAVDPADLGMLEDLVKAALIDAITQVDQLQQASMGSIDLGALGGFAGFGGDADIVDTIAIDEGPERP</sequence>
<dbReference type="PANTHER" id="PTHR33449">
    <property type="entry name" value="NUCLEOID-ASSOCIATED PROTEIN YBAB"/>
    <property type="match status" value="1"/>
</dbReference>
<dbReference type="GO" id="GO:0003677">
    <property type="term" value="F:DNA binding"/>
    <property type="evidence" value="ECO:0007669"/>
    <property type="project" value="UniProtKB-KW"/>
</dbReference>
<name>A0A6J6GQK7_9ZZZZ</name>
<protein>
    <submittedName>
        <fullName evidence="2">Unannotated protein</fullName>
    </submittedName>
</protein>
<dbReference type="AlphaFoldDB" id="A0A6J6GQK7"/>
<evidence type="ECO:0000313" key="2">
    <source>
        <dbReference type="EMBL" id="CAB4601165.1"/>
    </source>
</evidence>
<reference evidence="2" key="1">
    <citation type="submission" date="2020-05" db="EMBL/GenBank/DDBJ databases">
        <authorList>
            <person name="Chiriac C."/>
            <person name="Salcher M."/>
            <person name="Ghai R."/>
            <person name="Kavagutti S V."/>
        </authorList>
    </citation>
    <scope>NUCLEOTIDE SEQUENCE</scope>
</reference>
<dbReference type="HAMAP" id="MF_00274">
    <property type="entry name" value="DNA_YbaB_EbfC"/>
    <property type="match status" value="1"/>
</dbReference>
<dbReference type="NCBIfam" id="TIGR00103">
    <property type="entry name" value="DNA_YbaB_EbfC"/>
    <property type="match status" value="1"/>
</dbReference>